<dbReference type="Pfam" id="PF12833">
    <property type="entry name" value="HTH_18"/>
    <property type="match status" value="1"/>
</dbReference>
<evidence type="ECO:0000256" key="2">
    <source>
        <dbReference type="ARBA" id="ARBA00023125"/>
    </source>
</evidence>
<dbReference type="InterPro" id="IPR013096">
    <property type="entry name" value="Cupin_2"/>
</dbReference>
<accession>A0A5B8TKF6</accession>
<protein>
    <submittedName>
        <fullName evidence="5">Helix-turn-helix domain-containing protein</fullName>
    </submittedName>
</protein>
<dbReference type="SUPFAM" id="SSF46689">
    <property type="entry name" value="Homeodomain-like"/>
    <property type="match status" value="1"/>
</dbReference>
<name>A0A5B8TKF6_9LACO</name>
<organism evidence="5 6">
    <name type="scientific">Loigolactobacillus coryniformis</name>
    <dbReference type="NCBI Taxonomy" id="1610"/>
    <lineage>
        <taxon>Bacteria</taxon>
        <taxon>Bacillati</taxon>
        <taxon>Bacillota</taxon>
        <taxon>Bacilli</taxon>
        <taxon>Lactobacillales</taxon>
        <taxon>Lactobacillaceae</taxon>
        <taxon>Loigolactobacillus</taxon>
    </lineage>
</organism>
<reference evidence="5 6" key="1">
    <citation type="submission" date="2019-06" db="EMBL/GenBank/DDBJ databases">
        <title>Genome analyses of bacteria isolated from kimchi.</title>
        <authorList>
            <person name="Lee S."/>
            <person name="Ahn S."/>
            <person name="Roh S."/>
        </authorList>
    </citation>
    <scope>NUCLEOTIDE SEQUENCE [LARGE SCALE GENOMIC DNA]</scope>
    <source>
        <strain evidence="5 6">CBA3616</strain>
    </source>
</reference>
<evidence type="ECO:0000313" key="5">
    <source>
        <dbReference type="EMBL" id="QEA54342.1"/>
    </source>
</evidence>
<dbReference type="RefSeq" id="WP_146990875.1">
    <property type="nucleotide sequence ID" value="NZ_CP042392.1"/>
</dbReference>
<dbReference type="CDD" id="cd06996">
    <property type="entry name" value="cupin_Lmo2851-like_N"/>
    <property type="match status" value="1"/>
</dbReference>
<dbReference type="PANTHER" id="PTHR43280">
    <property type="entry name" value="ARAC-FAMILY TRANSCRIPTIONAL REGULATOR"/>
    <property type="match status" value="1"/>
</dbReference>
<sequence length="330" mass="38398">MKQSILDLLKEPTLIEQEQKNSDIFHDDIPTSAINTGLSATRHIPVLNNYFFRNKDIYISKHNRYAPYPTHTHTFLEMNYMLSGKADEIINGKKVHLKAGDLVLLDVGSQHSIGYLGDNDILINLLFRDQNISINLLNDLRRSKSILYEFLINRVTNKDGDPQNNYLIFHKQAENSEVRVTLDTIIEEYFSNREFSDSIIKSYLSILLTQLVRNYTIQTKQASSSQQLMIKILRDIIQNYQNITLDKIARKYNYNKNYLSNIFKQEVGKTFSEALTQERMIQAHTLITSTTLPITDIIEKVGISNKNFFYDKYRKQYHIMPSAARKQTSK</sequence>
<dbReference type="PANTHER" id="PTHR43280:SF28">
    <property type="entry name" value="HTH-TYPE TRANSCRIPTIONAL ACTIVATOR RHAS"/>
    <property type="match status" value="1"/>
</dbReference>
<dbReference type="InterPro" id="IPR018060">
    <property type="entry name" value="HTH_AraC"/>
</dbReference>
<dbReference type="InterPro" id="IPR014710">
    <property type="entry name" value="RmlC-like_jellyroll"/>
</dbReference>
<dbReference type="Gene3D" id="2.60.120.10">
    <property type="entry name" value="Jelly Rolls"/>
    <property type="match status" value="1"/>
</dbReference>
<evidence type="ECO:0000256" key="3">
    <source>
        <dbReference type="ARBA" id="ARBA00023163"/>
    </source>
</evidence>
<dbReference type="Gene3D" id="1.10.10.60">
    <property type="entry name" value="Homeodomain-like"/>
    <property type="match status" value="2"/>
</dbReference>
<dbReference type="Pfam" id="PF07883">
    <property type="entry name" value="Cupin_2"/>
    <property type="match status" value="1"/>
</dbReference>
<dbReference type="GO" id="GO:0003700">
    <property type="term" value="F:DNA-binding transcription factor activity"/>
    <property type="evidence" value="ECO:0007669"/>
    <property type="project" value="InterPro"/>
</dbReference>
<dbReference type="GO" id="GO:0043565">
    <property type="term" value="F:sequence-specific DNA binding"/>
    <property type="evidence" value="ECO:0007669"/>
    <property type="project" value="InterPro"/>
</dbReference>
<dbReference type="AlphaFoldDB" id="A0A5B8TKF6"/>
<keyword evidence="2" id="KW-0238">DNA-binding</keyword>
<evidence type="ECO:0000259" key="4">
    <source>
        <dbReference type="PROSITE" id="PS01124"/>
    </source>
</evidence>
<gene>
    <name evidence="5" type="ORF">FGL77_14280</name>
</gene>
<evidence type="ECO:0000313" key="6">
    <source>
        <dbReference type="Proteomes" id="UP000321772"/>
    </source>
</evidence>
<keyword evidence="3" id="KW-0804">Transcription</keyword>
<dbReference type="InterPro" id="IPR037923">
    <property type="entry name" value="HTH-like"/>
</dbReference>
<dbReference type="SMART" id="SM00342">
    <property type="entry name" value="HTH_ARAC"/>
    <property type="match status" value="1"/>
</dbReference>
<dbReference type="PROSITE" id="PS01124">
    <property type="entry name" value="HTH_ARAC_FAMILY_2"/>
    <property type="match status" value="1"/>
</dbReference>
<evidence type="ECO:0000256" key="1">
    <source>
        <dbReference type="ARBA" id="ARBA00023015"/>
    </source>
</evidence>
<dbReference type="SUPFAM" id="SSF51215">
    <property type="entry name" value="Regulatory protein AraC"/>
    <property type="match status" value="1"/>
</dbReference>
<dbReference type="EMBL" id="CP042392">
    <property type="protein sequence ID" value="QEA54342.1"/>
    <property type="molecule type" value="Genomic_DNA"/>
</dbReference>
<dbReference type="InterPro" id="IPR009057">
    <property type="entry name" value="Homeodomain-like_sf"/>
</dbReference>
<feature type="domain" description="HTH araC/xylS-type" evidence="4">
    <location>
        <begin position="226"/>
        <end position="327"/>
    </location>
</feature>
<dbReference type="Proteomes" id="UP000321772">
    <property type="component" value="Chromosome"/>
</dbReference>
<proteinExistence type="predicted"/>
<keyword evidence="1" id="KW-0805">Transcription regulation</keyword>